<evidence type="ECO:0000256" key="5">
    <source>
        <dbReference type="ARBA" id="ARBA00022679"/>
    </source>
</evidence>
<dbReference type="RefSeq" id="WP_244613862.1">
    <property type="nucleotide sequence ID" value="NZ_BJNF01000110.1"/>
</dbReference>
<comment type="pathway">
    <text evidence="1 8">Amine and polyamine biosynthesis; ectoine biosynthesis; L-ectoine from L-aspartate 4-semialdehyde: step 2/3.</text>
</comment>
<dbReference type="InterPro" id="IPR016181">
    <property type="entry name" value="Acyl_CoA_acyltransferase"/>
</dbReference>
<sequence>MAADGPAITRLIAACAPLDVNSAYCNLLQCTHFAETCIVVERNGEILGWTSGYRPPTEPNDFFVWQVATARAARGQYLARRMINALLARPAAEGVTHLITTVTDDNAPSWALFNSLSRAWGAPLTRSAMFERDAHFAGVHDTEWLARIGPLPSRNSRNQDQEA</sequence>
<dbReference type="SUPFAM" id="SSF55729">
    <property type="entry name" value="Acyl-CoA N-acyltransferases (Nat)"/>
    <property type="match status" value="1"/>
</dbReference>
<dbReference type="Proteomes" id="UP000318825">
    <property type="component" value="Unassembled WGS sequence"/>
</dbReference>
<gene>
    <name evidence="8 10" type="primary">ectA</name>
    <name evidence="10" type="ORF">NWI01_33340</name>
</gene>
<dbReference type="AlphaFoldDB" id="A0A4Y3WEJ7"/>
<reference evidence="10 11" key="1">
    <citation type="submission" date="2019-06" db="EMBL/GenBank/DDBJ databases">
        <title>Whole genome shotgun sequence of Nitrobacter winogradskyi NBRC 14297.</title>
        <authorList>
            <person name="Hosoyama A."/>
            <person name="Uohara A."/>
            <person name="Ohji S."/>
            <person name="Ichikawa N."/>
        </authorList>
    </citation>
    <scope>NUCLEOTIDE SEQUENCE [LARGE SCALE GENOMIC DNA]</scope>
    <source>
        <strain evidence="10 11">NBRC 14297</strain>
    </source>
</reference>
<proteinExistence type="inferred from homology"/>
<name>A0A4Y3WEJ7_NITWI</name>
<dbReference type="InterPro" id="IPR012772">
    <property type="entry name" value="Ectoine_EctA"/>
</dbReference>
<comment type="similarity">
    <text evidence="2 8">Belongs to the acetyltransferase family. EctA subfamily.</text>
</comment>
<dbReference type="UniPathway" id="UPA00067">
    <property type="reaction ID" value="UER00122"/>
</dbReference>
<evidence type="ECO:0000256" key="3">
    <source>
        <dbReference type="ARBA" id="ARBA00012355"/>
    </source>
</evidence>
<dbReference type="NCBIfam" id="TIGR02406">
    <property type="entry name" value="ectoine_EctA"/>
    <property type="match status" value="1"/>
</dbReference>
<dbReference type="PROSITE" id="PS51186">
    <property type="entry name" value="GNAT"/>
    <property type="match status" value="1"/>
</dbReference>
<keyword evidence="5 8" id="KW-0808">Transferase</keyword>
<comment type="function">
    <text evidence="8">Catalyzes the acetylation of L-2,4-diaminobutyrate (DABA) to gamma-N-acetyl-alpha,gamma-diaminobutyric acid (ADABA) with acetyl coenzyme A.</text>
</comment>
<dbReference type="GO" id="GO:0033816">
    <property type="term" value="F:diaminobutyrate acetyltransferase activity"/>
    <property type="evidence" value="ECO:0007669"/>
    <property type="project" value="UniProtKB-EC"/>
</dbReference>
<keyword evidence="6 8" id="KW-0012">Acyltransferase</keyword>
<accession>A0A4Y3WEJ7</accession>
<dbReference type="EC" id="2.3.1.178" evidence="3 8"/>
<evidence type="ECO:0000313" key="10">
    <source>
        <dbReference type="EMBL" id="GEC17442.1"/>
    </source>
</evidence>
<dbReference type="InterPro" id="IPR000182">
    <property type="entry name" value="GNAT_dom"/>
</dbReference>
<evidence type="ECO:0000256" key="8">
    <source>
        <dbReference type="RuleBase" id="RU365045"/>
    </source>
</evidence>
<evidence type="ECO:0000259" key="9">
    <source>
        <dbReference type="PROSITE" id="PS51186"/>
    </source>
</evidence>
<evidence type="ECO:0000313" key="11">
    <source>
        <dbReference type="Proteomes" id="UP000318825"/>
    </source>
</evidence>
<organism evidence="10 11">
    <name type="scientific">Nitrobacter winogradskyi</name>
    <name type="common">Nitrobacter agilis</name>
    <dbReference type="NCBI Taxonomy" id="913"/>
    <lineage>
        <taxon>Bacteria</taxon>
        <taxon>Pseudomonadati</taxon>
        <taxon>Pseudomonadota</taxon>
        <taxon>Alphaproteobacteria</taxon>
        <taxon>Hyphomicrobiales</taxon>
        <taxon>Nitrobacteraceae</taxon>
        <taxon>Nitrobacter</taxon>
    </lineage>
</organism>
<dbReference type="GO" id="GO:0019491">
    <property type="term" value="P:ectoine biosynthetic process"/>
    <property type="evidence" value="ECO:0007669"/>
    <property type="project" value="UniProtKB-UniPathway"/>
</dbReference>
<evidence type="ECO:0000256" key="7">
    <source>
        <dbReference type="ARBA" id="ARBA00048924"/>
    </source>
</evidence>
<evidence type="ECO:0000256" key="4">
    <source>
        <dbReference type="ARBA" id="ARBA00017935"/>
    </source>
</evidence>
<feature type="domain" description="N-acetyltransferase" evidence="9">
    <location>
        <begin position="1"/>
        <end position="158"/>
    </location>
</feature>
<evidence type="ECO:0000256" key="6">
    <source>
        <dbReference type="ARBA" id="ARBA00023315"/>
    </source>
</evidence>
<dbReference type="Pfam" id="PF00583">
    <property type="entry name" value="Acetyltransf_1"/>
    <property type="match status" value="1"/>
</dbReference>
<dbReference type="Gene3D" id="3.40.630.30">
    <property type="match status" value="1"/>
</dbReference>
<dbReference type="EMBL" id="BJNF01000110">
    <property type="protein sequence ID" value="GEC17442.1"/>
    <property type="molecule type" value="Genomic_DNA"/>
</dbReference>
<evidence type="ECO:0000256" key="1">
    <source>
        <dbReference type="ARBA" id="ARBA00004978"/>
    </source>
</evidence>
<protein>
    <recommendedName>
        <fullName evidence="4 8">L-2,4-diaminobutyric acid acetyltransferase</fullName>
        <shortName evidence="8">DABA acetyltransferase</shortName>
        <ecNumber evidence="3 8">2.3.1.178</ecNumber>
    </recommendedName>
</protein>
<comment type="caution">
    <text evidence="10">The sequence shown here is derived from an EMBL/GenBank/DDBJ whole genome shotgun (WGS) entry which is preliminary data.</text>
</comment>
<comment type="catalytic activity">
    <reaction evidence="7 8">
        <text>L-2,4-diaminobutanoate + acetyl-CoA = (2S)-4-acetamido-2-aminobutanoate + CoA + H(+)</text>
        <dbReference type="Rhea" id="RHEA:16901"/>
        <dbReference type="ChEBI" id="CHEBI:15378"/>
        <dbReference type="ChEBI" id="CHEBI:57287"/>
        <dbReference type="ChEBI" id="CHEBI:57288"/>
        <dbReference type="ChEBI" id="CHEBI:58761"/>
        <dbReference type="ChEBI" id="CHEBI:58929"/>
        <dbReference type="EC" id="2.3.1.178"/>
    </reaction>
</comment>
<evidence type="ECO:0000256" key="2">
    <source>
        <dbReference type="ARBA" id="ARBA00010712"/>
    </source>
</evidence>
<dbReference type="CDD" id="cd04301">
    <property type="entry name" value="NAT_SF"/>
    <property type="match status" value="1"/>
</dbReference>